<dbReference type="InterPro" id="IPR044964">
    <property type="entry name" value="RCD1/SRO1-5"/>
</dbReference>
<protein>
    <recommendedName>
        <fullName evidence="9">Poly [ADP-ribose] polymerase</fullName>
    </recommendedName>
</protein>
<keyword evidence="8" id="KW-1185">Reference proteome</keyword>
<comment type="subcellular location">
    <subcellularLocation>
        <location evidence="1">Nucleus</location>
    </subcellularLocation>
</comment>
<evidence type="ECO:0008006" key="9">
    <source>
        <dbReference type="Google" id="ProtNLM"/>
    </source>
</evidence>
<dbReference type="Gene3D" id="3.90.228.10">
    <property type="match status" value="1"/>
</dbReference>
<reference evidence="7" key="1">
    <citation type="journal article" date="2016" name="Nat. Genet.">
        <title>A high-quality carrot genome assembly provides new insights into carotenoid accumulation and asterid genome evolution.</title>
        <authorList>
            <person name="Iorizzo M."/>
            <person name="Ellison S."/>
            <person name="Senalik D."/>
            <person name="Zeng P."/>
            <person name="Satapoomin P."/>
            <person name="Huang J."/>
            <person name="Bowman M."/>
            <person name="Iovene M."/>
            <person name="Sanseverino W."/>
            <person name="Cavagnaro P."/>
            <person name="Yildiz M."/>
            <person name="Macko-Podgorni A."/>
            <person name="Moranska E."/>
            <person name="Grzebelus E."/>
            <person name="Grzebelus D."/>
            <person name="Ashrafi H."/>
            <person name="Zheng Z."/>
            <person name="Cheng S."/>
            <person name="Spooner D."/>
            <person name="Van Deynze A."/>
            <person name="Simon P."/>
        </authorList>
    </citation>
    <scope>NUCLEOTIDE SEQUENCE</scope>
    <source>
        <tissue evidence="7">Leaf</tissue>
    </source>
</reference>
<name>A0AAF0XHP7_DAUCS</name>
<feature type="domain" description="RST" evidence="6">
    <location>
        <begin position="234"/>
        <end position="271"/>
    </location>
</feature>
<gene>
    <name evidence="7" type="ORF">DCAR_0727676</name>
</gene>
<dbReference type="SUPFAM" id="SSF56399">
    <property type="entry name" value="ADP-ribosylation"/>
    <property type="match status" value="1"/>
</dbReference>
<reference evidence="7" key="2">
    <citation type="submission" date="2022-03" db="EMBL/GenBank/DDBJ databases">
        <title>Draft title - Genomic analysis of global carrot germplasm unveils the trajectory of domestication and the origin of high carotenoid orange carrot.</title>
        <authorList>
            <person name="Iorizzo M."/>
            <person name="Ellison S."/>
            <person name="Senalik D."/>
            <person name="Macko-Podgorni A."/>
            <person name="Grzebelus D."/>
            <person name="Bostan H."/>
            <person name="Rolling W."/>
            <person name="Curaba J."/>
            <person name="Simon P."/>
        </authorList>
    </citation>
    <scope>NUCLEOTIDE SEQUENCE</scope>
    <source>
        <tissue evidence="7">Leaf</tissue>
    </source>
</reference>
<dbReference type="InterPro" id="IPR012317">
    <property type="entry name" value="Poly(ADP-ribose)pol_cat_dom"/>
</dbReference>
<feature type="domain" description="PARP catalytic" evidence="5">
    <location>
        <begin position="20"/>
        <end position="240"/>
    </location>
</feature>
<keyword evidence="2" id="KW-0217">Developmental protein</keyword>
<organism evidence="7 8">
    <name type="scientific">Daucus carota subsp. sativus</name>
    <name type="common">Carrot</name>
    <dbReference type="NCBI Taxonomy" id="79200"/>
    <lineage>
        <taxon>Eukaryota</taxon>
        <taxon>Viridiplantae</taxon>
        <taxon>Streptophyta</taxon>
        <taxon>Embryophyta</taxon>
        <taxon>Tracheophyta</taxon>
        <taxon>Spermatophyta</taxon>
        <taxon>Magnoliopsida</taxon>
        <taxon>eudicotyledons</taxon>
        <taxon>Gunneridae</taxon>
        <taxon>Pentapetalae</taxon>
        <taxon>asterids</taxon>
        <taxon>campanulids</taxon>
        <taxon>Apiales</taxon>
        <taxon>Apiaceae</taxon>
        <taxon>Apioideae</taxon>
        <taxon>Scandiceae</taxon>
        <taxon>Daucinae</taxon>
        <taxon>Daucus</taxon>
        <taxon>Daucus sect. Daucus</taxon>
    </lineage>
</organism>
<evidence type="ECO:0000313" key="8">
    <source>
        <dbReference type="Proteomes" id="UP000077755"/>
    </source>
</evidence>
<evidence type="ECO:0000256" key="1">
    <source>
        <dbReference type="ARBA" id="ARBA00004123"/>
    </source>
</evidence>
<evidence type="ECO:0000256" key="2">
    <source>
        <dbReference type="ARBA" id="ARBA00022473"/>
    </source>
</evidence>
<dbReference type="PROSITE" id="PS51059">
    <property type="entry name" value="PARP_CATALYTIC"/>
    <property type="match status" value="1"/>
</dbReference>
<dbReference type="AlphaFoldDB" id="A0AAF0XHP7"/>
<dbReference type="InterPro" id="IPR022003">
    <property type="entry name" value="RST"/>
</dbReference>
<proteinExistence type="predicted"/>
<dbReference type="PROSITE" id="PS51879">
    <property type="entry name" value="RST"/>
    <property type="match status" value="1"/>
</dbReference>
<dbReference type="GO" id="GO:0003950">
    <property type="term" value="F:NAD+ poly-ADP-ribosyltransferase activity"/>
    <property type="evidence" value="ECO:0007669"/>
    <property type="project" value="InterPro"/>
</dbReference>
<dbReference type="GO" id="GO:0005634">
    <property type="term" value="C:nucleus"/>
    <property type="evidence" value="ECO:0007669"/>
    <property type="project" value="UniProtKB-SubCell"/>
</dbReference>
<evidence type="ECO:0000259" key="6">
    <source>
        <dbReference type="PROSITE" id="PS51879"/>
    </source>
</evidence>
<dbReference type="Proteomes" id="UP000077755">
    <property type="component" value="Chromosome 7"/>
</dbReference>
<evidence type="ECO:0000256" key="3">
    <source>
        <dbReference type="ARBA" id="ARBA00023016"/>
    </source>
</evidence>
<evidence type="ECO:0000256" key="4">
    <source>
        <dbReference type="ARBA" id="ARBA00023242"/>
    </source>
</evidence>
<accession>A0AAF0XHP7</accession>
<evidence type="ECO:0000259" key="5">
    <source>
        <dbReference type="PROSITE" id="PS51059"/>
    </source>
</evidence>
<keyword evidence="4" id="KW-0539">Nucleus</keyword>
<dbReference type="Pfam" id="PF12174">
    <property type="entry name" value="RST"/>
    <property type="match status" value="1"/>
</dbReference>
<keyword evidence="3" id="KW-0346">Stress response</keyword>
<dbReference type="EMBL" id="CP093349">
    <property type="protein sequence ID" value="WOH08238.1"/>
    <property type="molecule type" value="Genomic_DNA"/>
</dbReference>
<evidence type="ECO:0000313" key="7">
    <source>
        <dbReference type="EMBL" id="WOH08238.1"/>
    </source>
</evidence>
<sequence>MNCIETQQMSFTEDNYEILAADSGSFTSSPKNNTTMRVGDENWEHDVIKNCLVTGLGKLGEHVRVVAVRRNSFSGLSGEGRLRSFRVFSEAVSRKNRGNPNVKFAWYGGSKKEIDEVLAHGFASPGNGGLHGRGVYLSPANFPLDSVLSSDADDSGLRHIILCRVILGKSEQIRAGSEQFQPSSEEFDSGMDNLDEPNKYIIWSCYMNSHILPSFVISFKASLTGSPRIQRPCLIPKSPYMSFPRLMSDLGTYLVPSEMDLITRYHTAFLV</sequence>
<dbReference type="PANTHER" id="PTHR32263">
    <property type="entry name" value="INACTIVE POLY [ADP-RIBOSE] POLYMERASE SRO4-RELATED"/>
    <property type="match status" value="1"/>
</dbReference>
<dbReference type="PANTHER" id="PTHR32263:SF14">
    <property type="entry name" value="INACTIVE POLY [ADP-RIBOSE] POLYMERASE SRO2-RELATED"/>
    <property type="match status" value="1"/>
</dbReference>